<dbReference type="Pfam" id="PF13353">
    <property type="entry name" value="Fer4_12"/>
    <property type="match status" value="1"/>
</dbReference>
<sequence length="167" mass="18881">MKYGQIRKMDIANGPGIRTSVFVTGCTHHCYNCFNEAYQDPAFGTEWTDAETERIIGYLKDKTIAGLTLLGGEPMQNTEGLIPVLETVRKAVETNIWIYSGYIYEELIKNEDRKKLLSLCDVLVRPSFKDELKDPGLYFRGSSNQRVIDIPRTLASGEAVLLWPDGR</sequence>
<comment type="caution">
    <text evidence="13">The sequence shown here is derived from an EMBL/GenBank/DDBJ whole genome shotgun (WGS) entry which is preliminary data.</text>
</comment>
<evidence type="ECO:0000256" key="10">
    <source>
        <dbReference type="ARBA" id="ARBA00023014"/>
    </source>
</evidence>
<evidence type="ECO:0000256" key="12">
    <source>
        <dbReference type="PIRNR" id="PIRNR000368"/>
    </source>
</evidence>
<dbReference type="RefSeq" id="WP_006789050.1">
    <property type="nucleotide sequence ID" value="NZ_JH417561.1"/>
</dbReference>
<dbReference type="PANTHER" id="PTHR30352:SF2">
    <property type="entry name" value="ANAEROBIC RIBONUCLEOSIDE-TRIPHOSPHATE REDUCTASE-ACTIVATING PROTEIN"/>
    <property type="match status" value="1"/>
</dbReference>
<keyword evidence="9" id="KW-0408">Iron</keyword>
<dbReference type="GO" id="GO:0046872">
    <property type="term" value="F:metal ion binding"/>
    <property type="evidence" value="ECO:0007669"/>
    <property type="project" value="UniProtKB-KW"/>
</dbReference>
<evidence type="ECO:0000313" key="13">
    <source>
        <dbReference type="EMBL" id="EHM44003.1"/>
    </source>
</evidence>
<dbReference type="eggNOG" id="COG0602">
    <property type="taxonomic scope" value="Bacteria"/>
</dbReference>
<dbReference type="PIRSF" id="PIRSF000368">
    <property type="entry name" value="NrdG"/>
    <property type="match status" value="1"/>
</dbReference>
<reference evidence="13 14" key="1">
    <citation type="submission" date="2011-08" db="EMBL/GenBank/DDBJ databases">
        <authorList>
            <person name="Weinstock G."/>
            <person name="Sodergren E."/>
            <person name="Clifton S."/>
            <person name="Fulton L."/>
            <person name="Fulton B."/>
            <person name="Courtney L."/>
            <person name="Fronick C."/>
            <person name="Harrison M."/>
            <person name="Strong C."/>
            <person name="Farmer C."/>
            <person name="Delahaunty K."/>
            <person name="Markovic C."/>
            <person name="Hall O."/>
            <person name="Minx P."/>
            <person name="Tomlinson C."/>
            <person name="Mitreva M."/>
            <person name="Hou S."/>
            <person name="Chen J."/>
            <person name="Wollam A."/>
            <person name="Pepin K.H."/>
            <person name="Johnson M."/>
            <person name="Bhonagiri V."/>
            <person name="Zhang X."/>
            <person name="Suruliraj S."/>
            <person name="Warren W."/>
            <person name="Chinwalla A."/>
            <person name="Mardis E.R."/>
            <person name="Wilson R.K."/>
        </authorList>
    </citation>
    <scope>NUCLEOTIDE SEQUENCE [LARGE SCALE GENOMIC DNA]</scope>
    <source>
        <strain evidence="13 14">F0357</strain>
    </source>
</reference>
<comment type="catalytic activity">
    <reaction evidence="11">
        <text>glycyl-[protein] + reduced [flavodoxin] + S-adenosyl-L-methionine = glycin-2-yl radical-[protein] + semiquinone [flavodoxin] + 5'-deoxyadenosine + L-methionine + H(+)</text>
        <dbReference type="Rhea" id="RHEA:61976"/>
        <dbReference type="Rhea" id="RHEA-COMP:10622"/>
        <dbReference type="Rhea" id="RHEA-COMP:14480"/>
        <dbReference type="Rhea" id="RHEA-COMP:15993"/>
        <dbReference type="Rhea" id="RHEA-COMP:15994"/>
        <dbReference type="ChEBI" id="CHEBI:15378"/>
        <dbReference type="ChEBI" id="CHEBI:17319"/>
        <dbReference type="ChEBI" id="CHEBI:29947"/>
        <dbReference type="ChEBI" id="CHEBI:32722"/>
        <dbReference type="ChEBI" id="CHEBI:57618"/>
        <dbReference type="ChEBI" id="CHEBI:57844"/>
        <dbReference type="ChEBI" id="CHEBI:59789"/>
        <dbReference type="ChEBI" id="CHEBI:140311"/>
    </reaction>
</comment>
<dbReference type="SFLD" id="SFLDG01063">
    <property type="entry name" value="activating_enzymes__group_1"/>
    <property type="match status" value="1"/>
</dbReference>
<dbReference type="InterPro" id="IPR034457">
    <property type="entry name" value="Organic_radical-activating"/>
</dbReference>
<keyword evidence="14" id="KW-1185">Reference proteome</keyword>
<keyword evidence="6" id="KW-0949">S-adenosyl-L-methionine</keyword>
<keyword evidence="10" id="KW-0411">Iron-sulfur</keyword>
<comment type="function">
    <text evidence="2 12">Activation of anaerobic ribonucleoside-triphosphate reductase under anaerobic conditions by generation of an organic free radical, using S-adenosylmethionine and reduced flavodoxin as cosubstrates to produce 5'-deoxy-adenosine.</text>
</comment>
<evidence type="ECO:0000256" key="7">
    <source>
        <dbReference type="ARBA" id="ARBA00022723"/>
    </source>
</evidence>
<evidence type="ECO:0000256" key="9">
    <source>
        <dbReference type="ARBA" id="ARBA00023004"/>
    </source>
</evidence>
<dbReference type="OrthoDB" id="9782387at2"/>
<dbReference type="Gene3D" id="3.20.20.70">
    <property type="entry name" value="Aldolase class I"/>
    <property type="match status" value="1"/>
</dbReference>
<evidence type="ECO:0000256" key="2">
    <source>
        <dbReference type="ARBA" id="ARBA00003852"/>
    </source>
</evidence>
<proteinExistence type="inferred from homology"/>
<keyword evidence="8 12" id="KW-0560">Oxidoreductase</keyword>
<dbReference type="AlphaFoldDB" id="G9YEL4"/>
<dbReference type="GO" id="GO:0004748">
    <property type="term" value="F:ribonucleoside-diphosphate reductase activity, thioredoxin disulfide as acceptor"/>
    <property type="evidence" value="ECO:0007669"/>
    <property type="project" value="TreeGrafter"/>
</dbReference>
<keyword evidence="7" id="KW-0479">Metal-binding</keyword>
<dbReference type="GO" id="GO:0043365">
    <property type="term" value="F:[formate-C-acetyltransferase]-activating enzyme activity"/>
    <property type="evidence" value="ECO:0007669"/>
    <property type="project" value="InterPro"/>
</dbReference>
<gene>
    <name evidence="13" type="ORF">HMPREF0080_00073</name>
</gene>
<dbReference type="InterPro" id="IPR001989">
    <property type="entry name" value="Radical_activat_CS"/>
</dbReference>
<dbReference type="EMBL" id="AGCJ01000002">
    <property type="protein sequence ID" value="EHM44003.1"/>
    <property type="molecule type" value="Genomic_DNA"/>
</dbReference>
<dbReference type="GO" id="GO:0051539">
    <property type="term" value="F:4 iron, 4 sulfur cluster binding"/>
    <property type="evidence" value="ECO:0007669"/>
    <property type="project" value="UniProtKB-KW"/>
</dbReference>
<accession>G9YEL4</accession>
<evidence type="ECO:0000313" key="14">
    <source>
        <dbReference type="Proteomes" id="UP000005481"/>
    </source>
</evidence>
<dbReference type="EC" id="1.97.1.-" evidence="12"/>
<evidence type="ECO:0000256" key="11">
    <source>
        <dbReference type="ARBA" id="ARBA00047365"/>
    </source>
</evidence>
<dbReference type="PANTHER" id="PTHR30352">
    <property type="entry name" value="PYRUVATE FORMATE-LYASE-ACTIVATING ENZYME"/>
    <property type="match status" value="1"/>
</dbReference>
<dbReference type="SUPFAM" id="SSF102114">
    <property type="entry name" value="Radical SAM enzymes"/>
    <property type="match status" value="1"/>
</dbReference>
<evidence type="ECO:0000256" key="3">
    <source>
        <dbReference type="ARBA" id="ARBA00009777"/>
    </source>
</evidence>
<protein>
    <recommendedName>
        <fullName evidence="4 12">Anaerobic ribonucleoside-triphosphate reductase-activating protein</fullName>
        <ecNumber evidence="12">1.97.1.-</ecNumber>
    </recommendedName>
</protein>
<evidence type="ECO:0000256" key="4">
    <source>
        <dbReference type="ARBA" id="ARBA00014281"/>
    </source>
</evidence>
<dbReference type="NCBIfam" id="TIGR02491">
    <property type="entry name" value="NrdG"/>
    <property type="match status" value="1"/>
</dbReference>
<keyword evidence="5" id="KW-0004">4Fe-4S</keyword>
<dbReference type="SFLD" id="SFLDS00029">
    <property type="entry name" value="Radical_SAM"/>
    <property type="match status" value="1"/>
</dbReference>
<dbReference type="STRING" id="861450.HMPREF0080_00073"/>
<organism evidence="13 14">
    <name type="scientific">Anaeroglobus geminatus F0357</name>
    <dbReference type="NCBI Taxonomy" id="861450"/>
    <lineage>
        <taxon>Bacteria</taxon>
        <taxon>Bacillati</taxon>
        <taxon>Bacillota</taxon>
        <taxon>Negativicutes</taxon>
        <taxon>Veillonellales</taxon>
        <taxon>Veillonellaceae</taxon>
        <taxon>Anaeroglobus</taxon>
    </lineage>
</organism>
<comment type="cofactor">
    <cofactor evidence="1">
        <name>[4Fe-4S] cluster</name>
        <dbReference type="ChEBI" id="CHEBI:49883"/>
    </cofactor>
</comment>
<name>G9YEL4_9FIRM</name>
<evidence type="ECO:0000256" key="6">
    <source>
        <dbReference type="ARBA" id="ARBA00022691"/>
    </source>
</evidence>
<evidence type="ECO:0000256" key="5">
    <source>
        <dbReference type="ARBA" id="ARBA00022485"/>
    </source>
</evidence>
<dbReference type="InterPro" id="IPR012837">
    <property type="entry name" value="NrdG"/>
</dbReference>
<dbReference type="SFLD" id="SFLDF00299">
    <property type="entry name" value="anaerobic_ribonucleoside-triph"/>
    <property type="match status" value="1"/>
</dbReference>
<dbReference type="SFLD" id="SFLDG01066">
    <property type="entry name" value="organic_radical-activating_enz"/>
    <property type="match status" value="1"/>
</dbReference>
<evidence type="ECO:0000256" key="8">
    <source>
        <dbReference type="ARBA" id="ARBA00023002"/>
    </source>
</evidence>
<dbReference type="InterPro" id="IPR007197">
    <property type="entry name" value="rSAM"/>
</dbReference>
<comment type="similarity">
    <text evidence="3 12">Belongs to the organic radical-activating enzymes family.</text>
</comment>
<dbReference type="Proteomes" id="UP000005481">
    <property type="component" value="Unassembled WGS sequence"/>
</dbReference>
<dbReference type="InterPro" id="IPR058240">
    <property type="entry name" value="rSAM_sf"/>
</dbReference>
<dbReference type="HOGENOM" id="CLU_089926_2_1_9"/>
<evidence type="ECO:0000256" key="1">
    <source>
        <dbReference type="ARBA" id="ARBA00001966"/>
    </source>
</evidence>
<dbReference type="PROSITE" id="PS01087">
    <property type="entry name" value="RADICAL_ACTIVATING"/>
    <property type="match status" value="1"/>
</dbReference>
<dbReference type="PATRIC" id="fig|861450.3.peg.71"/>
<dbReference type="InterPro" id="IPR013785">
    <property type="entry name" value="Aldolase_TIM"/>
</dbReference>